<reference evidence="6 7" key="1">
    <citation type="submission" date="2016-07" db="EMBL/GenBank/DDBJ databases">
        <title>Pervasive Adenine N6-methylation of Active Genes in Fungi.</title>
        <authorList>
            <consortium name="DOE Joint Genome Institute"/>
            <person name="Mondo S.J."/>
            <person name="Dannebaum R.O."/>
            <person name="Kuo R.C."/>
            <person name="Labutti K."/>
            <person name="Haridas S."/>
            <person name="Kuo A."/>
            <person name="Salamov A."/>
            <person name="Ahrendt S.R."/>
            <person name="Lipzen A."/>
            <person name="Sullivan W."/>
            <person name="Andreopoulos W.B."/>
            <person name="Clum A."/>
            <person name="Lindquist E."/>
            <person name="Daum C."/>
            <person name="Ramamoorthy G.K."/>
            <person name="Gryganskyi A."/>
            <person name="Culley D."/>
            <person name="Magnuson J.K."/>
            <person name="James T.Y."/>
            <person name="O'Malley M.A."/>
            <person name="Stajich J.E."/>
            <person name="Spatafora J.W."/>
            <person name="Visel A."/>
            <person name="Grigoriev I.V."/>
        </authorList>
    </citation>
    <scope>NUCLEOTIDE SEQUENCE [LARGE SCALE GENOMIC DNA]</scope>
    <source>
        <strain evidence="6 7">12-1054</strain>
    </source>
</reference>
<keyword evidence="7" id="KW-1185">Reference proteome</keyword>
<feature type="region of interest" description="Disordered" evidence="4">
    <location>
        <begin position="421"/>
        <end position="445"/>
    </location>
</feature>
<dbReference type="OrthoDB" id="6260732at2759"/>
<comment type="caution">
    <text evidence="6">The sequence shown here is derived from an EMBL/GenBank/DDBJ whole genome shotgun (WGS) entry which is preliminary data.</text>
</comment>
<evidence type="ECO:0000259" key="5">
    <source>
        <dbReference type="Pfam" id="PF08623"/>
    </source>
</evidence>
<dbReference type="GeneID" id="63782838"/>
<dbReference type="RefSeq" id="XP_040722496.1">
    <property type="nucleotide sequence ID" value="XM_040866239.1"/>
</dbReference>
<gene>
    <name evidence="6" type="ORF">BCR37DRAFT_167188</name>
</gene>
<evidence type="ECO:0000256" key="1">
    <source>
        <dbReference type="ARBA" id="ARBA00007657"/>
    </source>
</evidence>
<dbReference type="Pfam" id="PF08623">
    <property type="entry name" value="TIP120"/>
    <property type="match status" value="1"/>
</dbReference>
<dbReference type="InterPro" id="IPR013932">
    <property type="entry name" value="TATA-bd_TIP120"/>
</dbReference>
<dbReference type="AlphaFoldDB" id="A0A1Y2EWT1"/>
<dbReference type="OMA" id="AYIPHFQ"/>
<dbReference type="Proteomes" id="UP000193685">
    <property type="component" value="Unassembled WGS sequence"/>
</dbReference>
<dbReference type="InterPro" id="IPR039852">
    <property type="entry name" value="CAND1/CAND2"/>
</dbReference>
<evidence type="ECO:0000313" key="6">
    <source>
        <dbReference type="EMBL" id="ORY76043.1"/>
    </source>
</evidence>
<evidence type="ECO:0000256" key="3">
    <source>
        <dbReference type="ARBA" id="ARBA00022786"/>
    </source>
</evidence>
<dbReference type="Gene3D" id="1.25.10.10">
    <property type="entry name" value="Leucine-rich Repeat Variant"/>
    <property type="match status" value="1"/>
</dbReference>
<dbReference type="STRING" id="56484.A0A1Y2EWT1"/>
<dbReference type="InterPro" id="IPR011989">
    <property type="entry name" value="ARM-like"/>
</dbReference>
<dbReference type="EMBL" id="MCFI01000024">
    <property type="protein sequence ID" value="ORY76043.1"/>
    <property type="molecule type" value="Genomic_DNA"/>
</dbReference>
<evidence type="ECO:0000256" key="2">
    <source>
        <dbReference type="ARBA" id="ARBA00022737"/>
    </source>
</evidence>
<organism evidence="6 7">
    <name type="scientific">Protomyces lactucae-debilis</name>
    <dbReference type="NCBI Taxonomy" id="2754530"/>
    <lineage>
        <taxon>Eukaryota</taxon>
        <taxon>Fungi</taxon>
        <taxon>Dikarya</taxon>
        <taxon>Ascomycota</taxon>
        <taxon>Taphrinomycotina</taxon>
        <taxon>Taphrinomycetes</taxon>
        <taxon>Taphrinales</taxon>
        <taxon>Protomycetaceae</taxon>
        <taxon>Protomyces</taxon>
    </lineage>
</organism>
<sequence length="1235" mass="134229">MAPSTISSGRVLDLTGKMSNNDKDFRYMGLNDLLADLTQMTGQLDDHSASRLVDAVLKTLEDPNGEVQNMSVKCLGPLIKHSNEIYIQTIVNRLCKTDGAEALKDISATALRTVISELSPNSSLANSITTKLTPKLVTQLEHPEDKSDLLLESIDVLQELLSRFGKQVEQLPESLLTRIVHALVKLLDNSRPAVRKRSIMALGLLSIHLPTSAHDRFMSELVELLPLAKSNEKVKTLLGLLGQISRSEAHLPQPARRFSSFLQTLATPVLSTLSIDDDELRETALLSCEAFVLGGGPQIRKFDAQILEACFTYIKYDPNYSYDEDDAGDDDMDMDDADEGSDFGSNYDKTYSDDDDVSWKIRKGSAKLLRALISTRPDIVKSSGSQIASVLISRLNEREETVCLEIISTFAALIDLEAGTPATRAGSPSRKRARESDTEMESDPKTLRAAVAQSIGKIKKHLLQQINGKSVSTKVAAFNALAALARSNEISLEPSLHSMLGPTKQALASATSGHNAAAGLALKLAALDFTQALIDHASISSITANMEMLSSLLTDTLEAETLYKVASTALQSILSLLVIVARHGDINAHTTLFSCILQKTKSEALDHELRDQLIKALGTAMAHLPAGASSSLMADAAGLLLQRLQSEPTQLAATQAIAEAANAQVAVLQTDWASQVVRVITPFARNMSDKSLRAAALTALPLLLPRAASLLEEAVVRDLTSSMNHLLKSGDAQVLPSAVQVLGSLALNTQGPLQQLVQKETLPVVLGLIDLPAVQARGPALEAVLLYLSSVSLQGEAVAVIASLSSNLKDKNLPILGRCIAACLPLEKDALATHIKAIQAPKTPEEERALALYIVGEYSSKAAVDKNVADLVLTQFSSPSEKVKAGAAFAFGSLAARDMDSYLPVLFKELGKSSSDHFLLAVSLNEVIAHNEHGDRVEVLLSHSDAIWERLFRAADDERAKATLAECVGRLTLLRPSRFLPQLQTQMRSEETSIRSVVIRAVRHTFTAASHDVVFDDLLRPFVVDFLSMMEDSDLEIRRLALSTLYSAAFHKPQLVHDHIGRLLPLLYKETSINKDLVHVVQMGPFKHTVDDGLVLRKSAFETLHTLLDSFFSVNEMQGIYTVILTGLDDVHEIKMLSYLMLSTLASKDPEGVQQHLEQVTAKMVKVMAAKTKENAVKSDREKDAEIKRSVMRCAVALKDVAGPSTPAFAAFWQDMQATRQGEIESLSQELRGVL</sequence>
<feature type="compositionally biased region" description="Basic and acidic residues" evidence="4">
    <location>
        <begin position="434"/>
        <end position="445"/>
    </location>
</feature>
<keyword evidence="3" id="KW-0833">Ubl conjugation pathway</keyword>
<name>A0A1Y2EWT1_PROLT</name>
<comment type="similarity">
    <text evidence="1">Belongs to the CAND family.</text>
</comment>
<accession>A0A1Y2EWT1</accession>
<feature type="domain" description="TATA-binding protein interacting (TIP20)" evidence="5">
    <location>
        <begin position="1055"/>
        <end position="1216"/>
    </location>
</feature>
<dbReference type="InterPro" id="IPR016024">
    <property type="entry name" value="ARM-type_fold"/>
</dbReference>
<dbReference type="GO" id="GO:0010265">
    <property type="term" value="P:SCF complex assembly"/>
    <property type="evidence" value="ECO:0007669"/>
    <property type="project" value="InterPro"/>
</dbReference>
<keyword evidence="2" id="KW-0677">Repeat</keyword>
<feature type="region of interest" description="Disordered" evidence="4">
    <location>
        <begin position="324"/>
        <end position="347"/>
    </location>
</feature>
<proteinExistence type="inferred from homology"/>
<evidence type="ECO:0000313" key="7">
    <source>
        <dbReference type="Proteomes" id="UP000193685"/>
    </source>
</evidence>
<feature type="compositionally biased region" description="Acidic residues" evidence="4">
    <location>
        <begin position="324"/>
        <end position="341"/>
    </location>
</feature>
<dbReference type="SUPFAM" id="SSF48371">
    <property type="entry name" value="ARM repeat"/>
    <property type="match status" value="1"/>
</dbReference>
<protein>
    <submittedName>
        <fullName evidence="6">Armadillo-type protein</fullName>
    </submittedName>
</protein>
<dbReference type="PANTHER" id="PTHR12696">
    <property type="entry name" value="TIP120"/>
    <property type="match status" value="1"/>
</dbReference>
<evidence type="ECO:0000256" key="4">
    <source>
        <dbReference type="SAM" id="MobiDB-lite"/>
    </source>
</evidence>